<dbReference type="GO" id="GO:0032012">
    <property type="term" value="P:regulation of ARF protein signal transduction"/>
    <property type="evidence" value="ECO:0007669"/>
    <property type="project" value="InterPro"/>
</dbReference>
<feature type="compositionally biased region" description="Basic residues" evidence="1">
    <location>
        <begin position="995"/>
        <end position="1004"/>
    </location>
</feature>
<feature type="region of interest" description="Disordered" evidence="1">
    <location>
        <begin position="995"/>
        <end position="1015"/>
    </location>
</feature>
<evidence type="ECO:0000313" key="3">
    <source>
        <dbReference type="EMBL" id="ODV64449.1"/>
    </source>
</evidence>
<dbReference type="OrthoDB" id="430364at2759"/>
<dbReference type="InterPro" id="IPR000904">
    <property type="entry name" value="Sec7_dom"/>
</dbReference>
<keyword evidence="4" id="KW-1185">Reference proteome</keyword>
<dbReference type="InterPro" id="IPR023394">
    <property type="entry name" value="Sec7_C_sf"/>
</dbReference>
<protein>
    <recommendedName>
        <fullName evidence="2">SEC7 domain-containing protein</fullName>
    </recommendedName>
</protein>
<gene>
    <name evidence="3" type="ORF">ASCRUDRAFT_6265</name>
</gene>
<feature type="compositionally biased region" description="Polar residues" evidence="1">
    <location>
        <begin position="278"/>
        <end position="287"/>
    </location>
</feature>
<dbReference type="Proteomes" id="UP000095038">
    <property type="component" value="Unassembled WGS sequence"/>
</dbReference>
<dbReference type="RefSeq" id="XP_020050756.1">
    <property type="nucleotide sequence ID" value="XM_020191305.1"/>
</dbReference>
<dbReference type="SMART" id="SM00233">
    <property type="entry name" value="PH"/>
    <property type="match status" value="1"/>
</dbReference>
<dbReference type="Gene3D" id="1.10.1000.11">
    <property type="entry name" value="Arf Nucleotide-binding Site Opener,domain 2"/>
    <property type="match status" value="1"/>
</dbReference>
<dbReference type="GO" id="GO:0005085">
    <property type="term" value="F:guanyl-nucleotide exchange factor activity"/>
    <property type="evidence" value="ECO:0007669"/>
    <property type="project" value="InterPro"/>
</dbReference>
<name>A0A1D2VS72_9ASCO</name>
<proteinExistence type="predicted"/>
<evidence type="ECO:0000313" key="4">
    <source>
        <dbReference type="Proteomes" id="UP000095038"/>
    </source>
</evidence>
<feature type="compositionally biased region" description="Low complexity" evidence="1">
    <location>
        <begin position="288"/>
        <end position="300"/>
    </location>
</feature>
<feature type="region of interest" description="Disordered" evidence="1">
    <location>
        <begin position="211"/>
        <end position="233"/>
    </location>
</feature>
<reference evidence="4" key="1">
    <citation type="submission" date="2016-05" db="EMBL/GenBank/DDBJ databases">
        <title>Comparative genomics of biotechnologically important yeasts.</title>
        <authorList>
            <consortium name="DOE Joint Genome Institute"/>
            <person name="Riley R."/>
            <person name="Haridas S."/>
            <person name="Wolfe K.H."/>
            <person name="Lopes M.R."/>
            <person name="Hittinger C.T."/>
            <person name="Goker M."/>
            <person name="Salamov A."/>
            <person name="Wisecaver J."/>
            <person name="Long T.M."/>
            <person name="Aerts A.L."/>
            <person name="Barry K."/>
            <person name="Choi C."/>
            <person name="Clum A."/>
            <person name="Coughlan A.Y."/>
            <person name="Deshpande S."/>
            <person name="Douglass A.P."/>
            <person name="Hanson S.J."/>
            <person name="Klenk H.-P."/>
            <person name="Labutti K."/>
            <person name="Lapidus A."/>
            <person name="Lindquist E."/>
            <person name="Lipzen A."/>
            <person name="Meier-Kolthoff J.P."/>
            <person name="Ohm R.A."/>
            <person name="Otillar R.P."/>
            <person name="Pangilinan J."/>
            <person name="Peng Y."/>
            <person name="Rokas A."/>
            <person name="Rosa C.A."/>
            <person name="Scheuner C."/>
            <person name="Sibirny A.A."/>
            <person name="Slot J.C."/>
            <person name="Stielow J.B."/>
            <person name="Sun H."/>
            <person name="Kurtzman C.P."/>
            <person name="Blackwell M."/>
            <person name="Grigoriev I.V."/>
            <person name="Jeffries T.W."/>
        </authorList>
    </citation>
    <scope>NUCLEOTIDE SEQUENCE [LARGE SCALE GENOMIC DNA]</scope>
    <source>
        <strain evidence="4">DSM 1968</strain>
    </source>
</reference>
<feature type="region of interest" description="Disordered" evidence="1">
    <location>
        <begin position="269"/>
        <end position="300"/>
    </location>
</feature>
<evidence type="ECO:0000259" key="2">
    <source>
        <dbReference type="PROSITE" id="PS50190"/>
    </source>
</evidence>
<evidence type="ECO:0000256" key="1">
    <source>
        <dbReference type="SAM" id="MobiDB-lite"/>
    </source>
</evidence>
<dbReference type="EMBL" id="KV454475">
    <property type="protein sequence ID" value="ODV64449.1"/>
    <property type="molecule type" value="Genomic_DNA"/>
</dbReference>
<accession>A0A1D2VS72</accession>
<dbReference type="Pfam" id="PF01369">
    <property type="entry name" value="Sec7"/>
    <property type="match status" value="1"/>
</dbReference>
<feature type="region of interest" description="Disordered" evidence="1">
    <location>
        <begin position="37"/>
        <end position="79"/>
    </location>
</feature>
<feature type="domain" description="SEC7" evidence="2">
    <location>
        <begin position="575"/>
        <end position="785"/>
    </location>
</feature>
<dbReference type="InterPro" id="IPR001849">
    <property type="entry name" value="PH_domain"/>
</dbReference>
<organism evidence="3 4">
    <name type="scientific">Ascoidea rubescens DSM 1968</name>
    <dbReference type="NCBI Taxonomy" id="1344418"/>
    <lineage>
        <taxon>Eukaryota</taxon>
        <taxon>Fungi</taxon>
        <taxon>Dikarya</taxon>
        <taxon>Ascomycota</taxon>
        <taxon>Saccharomycotina</taxon>
        <taxon>Saccharomycetes</taxon>
        <taxon>Ascoideaceae</taxon>
        <taxon>Ascoidea</taxon>
    </lineage>
</organism>
<feature type="compositionally biased region" description="Low complexity" evidence="1">
    <location>
        <begin position="37"/>
        <end position="66"/>
    </location>
</feature>
<dbReference type="SUPFAM" id="SSF48425">
    <property type="entry name" value="Sec7 domain"/>
    <property type="match status" value="1"/>
</dbReference>
<sequence>MSNNDNIHQENSNFNISDMLSLDNTITYDSKATPINDYNNDYNNNNNNTSNNNNSNSNSNNNNNFYNKDDDDENSDDFNTTVIYDNNDNDILNLNTTSSQIFFNDNDIFYNDSYTTYHNHNSGSSLLALKSNDDYLSHDDYLSNDSSYNYKLQKNILNYKKLESLNIPKNPNLQLITSDSHSSSFQIPSIEVYSPKSPQDNINISNINTINSTTTDTNANTKSSPASSIASRKSLTKASSSSTLLIPKNRSSLIFPLKKFRRKTTSLFTDLSTDSPSNHSISTKPSDNNLRSKSNISSSHNINTNVNTNINRSLSNFISQSTDDILERKASLAKRKKSLSISSKNSIINNNNNNNNNNNISSLFIKKRNNSASPTKFNSIANSKISPFNRRRSKTVGSLSSIPSQNDIHSYKRRSVALENDTPLTHSLDYETRLSLLNPPHRKNSLIPNFLSRFSNESTVSYPSLLSDKRITNSTSTSLSSLDDISNSVLKKKKILQDSFNLSHVPKPHLNDDYKSYILKLLEDGYSYEIIDILSSKFSFPLKNKNDSIINSPKSYDFSDYSYGTDHNFYKNCLLYYLYVFFFNLFYNETGLEQEINPFNHSPIDSKIFDIASRNIDDYYHQDDLKDSYLLFTTIGNLSVQEMISKVYSIPVDLILRKFLYFHKLPGETEKIDMVLESISTTYLYFLKLKHFENIISLRLKDQKFITQTTDKCLFNSIDEIYTLLFSLVVLHTDHFNKNNKTKMTKLDYLAIINDFKNDSKRKLKKSKNSDFKKRDPLFNLLCKDLAEYFFDNITAIPFKSISEVFDSAKYTVTLPLASSNPSPQLKRRNSTFGWSSVSNLNSLVYSSSTYKDLDFMKLDLSLFDLSDSYEDIFQNLVEYNGENFSKTAFSSSQYSISKSSHKLVLKFTNHCLISPYLSSNFGLKVFNHQNSNENLQIKSPASSSFKFRNGISINSQDSSTSLNEQPSTTKKYYYVSIVKAGVLYHSRSTSLIKNRKKNKGRGKNFKEDLNENHSNSNGWRKSYCIVTNFGLYLFRNLSWISNLTEEILECFENDFYDNNFNNSTELEEKLKVLEVNSYLSFNNIFTHSANPNLICSIPLKKCFAYRSSLKETDNSFYVSLDSEFNNLDDDFDSCLAWMDKRVLDSIDSRELLKSSSTETMMSWINCLNHLSSISDCTPFDIQTYLNCSKFLESYSTAQTNSENPVEKPIENSAEGYDVEIYEITSLDIMGINQKYIVLKSEFKVIQKTISSFFKILFFVQNLIPLQTKTKSLLLNFSNKVYLSYLQSLWYEKFKVESFIYYIENEVHYQDILRNDELLINYCHENLLQGPESSEFEEFCFIIDHYLEHLNQIPLKKSRSESVASIFSDDDLDALPPINNSPSFQENKSKDTLTISPTHKKIDGKNNNIEDEEMKTPNLKQFFSISIDDSYVEEEMEQKISLPKSSSSDFLSADNIDKIIPPPSIAEIAKNNDGRGLRKLASKRSFYSLRSLKSTFSLVSHGSEVTNSNNHIPNQNKTKGLENLFGKENRHEYDNSQSSTEVNPNLNYVNSDNQAKDIQKTGYNNDTAQISENSDKNGKTITEDSIATKIDNNKNGKTKSQSKSVHYSRKSDPIFNKELQKEKNTENYRPRRKFFAQKSTSFKIAAKKALLSRKSSSQKIFHLNHNNKSTPNFPIINIT</sequence>
<dbReference type="STRING" id="1344418.A0A1D2VS72"/>
<dbReference type="InterPro" id="IPR035999">
    <property type="entry name" value="Sec7_dom_sf"/>
</dbReference>
<dbReference type="InParanoid" id="A0A1D2VS72"/>
<dbReference type="PROSITE" id="PS50190">
    <property type="entry name" value="SEC7"/>
    <property type="match status" value="1"/>
</dbReference>
<dbReference type="GeneID" id="30964941"/>